<dbReference type="HOGENOM" id="CLU_033465_6_0_1"/>
<evidence type="ECO:0000256" key="2">
    <source>
        <dbReference type="ARBA" id="ARBA00022692"/>
    </source>
</evidence>
<keyword evidence="2 5" id="KW-0812">Transmembrane</keyword>
<feature type="transmembrane region" description="Helical" evidence="5">
    <location>
        <begin position="54"/>
        <end position="77"/>
    </location>
</feature>
<accession>S7QM63</accession>
<dbReference type="KEGG" id="gtr:GLOTRDRAFT_113235"/>
<feature type="transmembrane region" description="Helical" evidence="5">
    <location>
        <begin position="126"/>
        <end position="147"/>
    </location>
</feature>
<name>S7QM63_GLOTA</name>
<feature type="transmembrane region" description="Helical" evidence="5">
    <location>
        <begin position="270"/>
        <end position="290"/>
    </location>
</feature>
<proteinExistence type="predicted"/>
<feature type="transmembrane region" description="Helical" evidence="5">
    <location>
        <begin position="27"/>
        <end position="47"/>
    </location>
</feature>
<evidence type="ECO:0000256" key="1">
    <source>
        <dbReference type="ARBA" id="ARBA00004141"/>
    </source>
</evidence>
<comment type="subcellular location">
    <subcellularLocation>
        <location evidence="1">Membrane</location>
        <topology evidence="1">Multi-pass membrane protein</topology>
    </subcellularLocation>
</comment>
<sequence>MNSFLARAASLTPEEIQREVPYHYIPTEWICIVFVALFGVTGVIHVAESLFFRMWWLLPTAGLAAVAEVVGWVGRLWSSQNPTLLTPFLMQITTTIIAPTPLVAANFVILGRIIKRLGPQYSRLGPGLYTIIFCSCDIIALVVQAVGGASASTAAEQHRNADQGGHIMLGGIVFQLVAICVYVACAFEFLVRYALDRPVRKVISSARHGSSTTLDDQRAVPSPSRGHMDRPLALMVFGLGLSTIFIFIRSVYRTIELSDGWDGKIISTQVYFNVLDGAMIVLASFTLNFFHPGFLLRASEEPTEPQFEREPKRSYQASV</sequence>
<dbReference type="Proteomes" id="UP000030669">
    <property type="component" value="Unassembled WGS sequence"/>
</dbReference>
<dbReference type="GO" id="GO:0005886">
    <property type="term" value="C:plasma membrane"/>
    <property type="evidence" value="ECO:0007669"/>
    <property type="project" value="TreeGrafter"/>
</dbReference>
<evidence type="ECO:0000256" key="3">
    <source>
        <dbReference type="ARBA" id="ARBA00022989"/>
    </source>
</evidence>
<reference evidence="6 7" key="1">
    <citation type="journal article" date="2012" name="Science">
        <title>The Paleozoic origin of enzymatic lignin decomposition reconstructed from 31 fungal genomes.</title>
        <authorList>
            <person name="Floudas D."/>
            <person name="Binder M."/>
            <person name="Riley R."/>
            <person name="Barry K."/>
            <person name="Blanchette R.A."/>
            <person name="Henrissat B."/>
            <person name="Martinez A.T."/>
            <person name="Otillar R."/>
            <person name="Spatafora J.W."/>
            <person name="Yadav J.S."/>
            <person name="Aerts A."/>
            <person name="Benoit I."/>
            <person name="Boyd A."/>
            <person name="Carlson A."/>
            <person name="Copeland A."/>
            <person name="Coutinho P.M."/>
            <person name="de Vries R.P."/>
            <person name="Ferreira P."/>
            <person name="Findley K."/>
            <person name="Foster B."/>
            <person name="Gaskell J."/>
            <person name="Glotzer D."/>
            <person name="Gorecki P."/>
            <person name="Heitman J."/>
            <person name="Hesse C."/>
            <person name="Hori C."/>
            <person name="Igarashi K."/>
            <person name="Jurgens J.A."/>
            <person name="Kallen N."/>
            <person name="Kersten P."/>
            <person name="Kohler A."/>
            <person name="Kuees U."/>
            <person name="Kumar T.K.A."/>
            <person name="Kuo A."/>
            <person name="LaButti K."/>
            <person name="Larrondo L.F."/>
            <person name="Lindquist E."/>
            <person name="Ling A."/>
            <person name="Lombard V."/>
            <person name="Lucas S."/>
            <person name="Lundell T."/>
            <person name="Martin R."/>
            <person name="McLaughlin D.J."/>
            <person name="Morgenstern I."/>
            <person name="Morin E."/>
            <person name="Murat C."/>
            <person name="Nagy L.G."/>
            <person name="Nolan M."/>
            <person name="Ohm R.A."/>
            <person name="Patyshakuliyeva A."/>
            <person name="Rokas A."/>
            <person name="Ruiz-Duenas F.J."/>
            <person name="Sabat G."/>
            <person name="Salamov A."/>
            <person name="Samejima M."/>
            <person name="Schmutz J."/>
            <person name="Slot J.C."/>
            <person name="St John F."/>
            <person name="Stenlid J."/>
            <person name="Sun H."/>
            <person name="Sun S."/>
            <person name="Syed K."/>
            <person name="Tsang A."/>
            <person name="Wiebenga A."/>
            <person name="Young D."/>
            <person name="Pisabarro A."/>
            <person name="Eastwood D.C."/>
            <person name="Martin F."/>
            <person name="Cullen D."/>
            <person name="Grigoriev I.V."/>
            <person name="Hibbett D.S."/>
        </authorList>
    </citation>
    <scope>NUCLEOTIDE SEQUENCE [LARGE SCALE GENOMIC DNA]</scope>
    <source>
        <strain evidence="6 7">ATCC 11539</strain>
    </source>
</reference>
<dbReference type="eggNOG" id="ENOG502S1TC">
    <property type="taxonomic scope" value="Eukaryota"/>
</dbReference>
<evidence type="ECO:0000313" key="6">
    <source>
        <dbReference type="EMBL" id="EPQ60656.1"/>
    </source>
</evidence>
<evidence type="ECO:0000256" key="5">
    <source>
        <dbReference type="SAM" id="Phobius"/>
    </source>
</evidence>
<evidence type="ECO:0000313" key="7">
    <source>
        <dbReference type="Proteomes" id="UP000030669"/>
    </source>
</evidence>
<dbReference type="GeneID" id="19299696"/>
<evidence type="ECO:0000256" key="4">
    <source>
        <dbReference type="ARBA" id="ARBA00023136"/>
    </source>
</evidence>
<organism evidence="6 7">
    <name type="scientific">Gloeophyllum trabeum (strain ATCC 11539 / FP-39264 / Madison 617)</name>
    <name type="common">Brown rot fungus</name>
    <dbReference type="NCBI Taxonomy" id="670483"/>
    <lineage>
        <taxon>Eukaryota</taxon>
        <taxon>Fungi</taxon>
        <taxon>Dikarya</taxon>
        <taxon>Basidiomycota</taxon>
        <taxon>Agaricomycotina</taxon>
        <taxon>Agaricomycetes</taxon>
        <taxon>Gloeophyllales</taxon>
        <taxon>Gloeophyllaceae</taxon>
        <taxon>Gloeophyllum</taxon>
    </lineage>
</organism>
<protein>
    <submittedName>
        <fullName evidence="6">RTA1-like protein</fullName>
    </submittedName>
</protein>
<dbReference type="AlphaFoldDB" id="S7QM63"/>
<feature type="transmembrane region" description="Helical" evidence="5">
    <location>
        <begin position="167"/>
        <end position="191"/>
    </location>
</feature>
<dbReference type="GO" id="GO:0000324">
    <property type="term" value="C:fungal-type vacuole"/>
    <property type="evidence" value="ECO:0007669"/>
    <property type="project" value="TreeGrafter"/>
</dbReference>
<feature type="transmembrane region" description="Helical" evidence="5">
    <location>
        <begin position="89"/>
        <end position="114"/>
    </location>
</feature>
<dbReference type="OrthoDB" id="3358017at2759"/>
<dbReference type="InterPro" id="IPR007568">
    <property type="entry name" value="RTA1"/>
</dbReference>
<dbReference type="EMBL" id="KB469296">
    <property type="protein sequence ID" value="EPQ60656.1"/>
    <property type="molecule type" value="Genomic_DNA"/>
</dbReference>
<keyword evidence="4 5" id="KW-0472">Membrane</keyword>
<dbReference type="RefSeq" id="XP_007861017.1">
    <property type="nucleotide sequence ID" value="XM_007862826.1"/>
</dbReference>
<keyword evidence="7" id="KW-1185">Reference proteome</keyword>
<dbReference type="PANTHER" id="PTHR31465:SF9">
    <property type="entry name" value="SPHINGOID LONG-CHAIN BASE TRANSPORTER RSB1"/>
    <property type="match status" value="1"/>
</dbReference>
<dbReference type="Pfam" id="PF04479">
    <property type="entry name" value="RTA1"/>
    <property type="match status" value="1"/>
</dbReference>
<keyword evidence="3 5" id="KW-1133">Transmembrane helix</keyword>
<dbReference type="PANTHER" id="PTHR31465">
    <property type="entry name" value="PROTEIN RTA1-RELATED"/>
    <property type="match status" value="1"/>
</dbReference>
<gene>
    <name evidence="6" type="ORF">GLOTRDRAFT_113235</name>
</gene>
<dbReference type="OMA" id="PYNNDAF"/>
<feature type="transmembrane region" description="Helical" evidence="5">
    <location>
        <begin position="232"/>
        <end position="250"/>
    </location>
</feature>